<reference evidence="8 9" key="1">
    <citation type="journal article" date="2012" name="Science">
        <title>The Paleozoic origin of enzymatic lignin decomposition reconstructed from 31 fungal genomes.</title>
        <authorList>
            <person name="Floudas D."/>
            <person name="Binder M."/>
            <person name="Riley R."/>
            <person name="Barry K."/>
            <person name="Blanchette R.A."/>
            <person name="Henrissat B."/>
            <person name="Martinez A.T."/>
            <person name="Otillar R."/>
            <person name="Spatafora J.W."/>
            <person name="Yadav J.S."/>
            <person name="Aerts A."/>
            <person name="Benoit I."/>
            <person name="Boyd A."/>
            <person name="Carlson A."/>
            <person name="Copeland A."/>
            <person name="Coutinho P.M."/>
            <person name="de Vries R.P."/>
            <person name="Ferreira P."/>
            <person name="Findley K."/>
            <person name="Foster B."/>
            <person name="Gaskell J."/>
            <person name="Glotzer D."/>
            <person name="Gorecki P."/>
            <person name="Heitman J."/>
            <person name="Hesse C."/>
            <person name="Hori C."/>
            <person name="Igarashi K."/>
            <person name="Jurgens J.A."/>
            <person name="Kallen N."/>
            <person name="Kersten P."/>
            <person name="Kohler A."/>
            <person name="Kuees U."/>
            <person name="Kumar T.K.A."/>
            <person name="Kuo A."/>
            <person name="LaButti K."/>
            <person name="Larrondo L.F."/>
            <person name="Lindquist E."/>
            <person name="Ling A."/>
            <person name="Lombard V."/>
            <person name="Lucas S."/>
            <person name="Lundell T."/>
            <person name="Martin R."/>
            <person name="McLaughlin D.J."/>
            <person name="Morgenstern I."/>
            <person name="Morin E."/>
            <person name="Murat C."/>
            <person name="Nagy L.G."/>
            <person name="Nolan M."/>
            <person name="Ohm R.A."/>
            <person name="Patyshakuliyeva A."/>
            <person name="Rokas A."/>
            <person name="Ruiz-Duenas F.J."/>
            <person name="Sabat G."/>
            <person name="Salamov A."/>
            <person name="Samejima M."/>
            <person name="Schmutz J."/>
            <person name="Slot J.C."/>
            <person name="St John F."/>
            <person name="Stenlid J."/>
            <person name="Sun H."/>
            <person name="Sun S."/>
            <person name="Syed K."/>
            <person name="Tsang A."/>
            <person name="Wiebenga A."/>
            <person name="Young D."/>
            <person name="Pisabarro A."/>
            <person name="Eastwood D.C."/>
            <person name="Martin F."/>
            <person name="Cullen D."/>
            <person name="Grigoriev I.V."/>
            <person name="Hibbett D.S."/>
        </authorList>
    </citation>
    <scope>NUCLEOTIDE SEQUENCE [LARGE SCALE GENOMIC DNA]</scope>
    <source>
        <strain evidence="8 9">MD-104</strain>
    </source>
</reference>
<keyword evidence="2 6" id="KW-0812">Transmembrane</keyword>
<feature type="transmembrane region" description="Helical" evidence="6">
    <location>
        <begin position="334"/>
        <end position="352"/>
    </location>
</feature>
<keyword evidence="4 6" id="KW-0472">Membrane</keyword>
<evidence type="ECO:0000256" key="2">
    <source>
        <dbReference type="ARBA" id="ARBA00022692"/>
    </source>
</evidence>
<evidence type="ECO:0000256" key="4">
    <source>
        <dbReference type="ARBA" id="ARBA00023136"/>
    </source>
</evidence>
<dbReference type="OrthoDB" id="18894at2759"/>
<dbReference type="InterPro" id="IPR037185">
    <property type="entry name" value="EmrE-like"/>
</dbReference>
<evidence type="ECO:0000256" key="1">
    <source>
        <dbReference type="ARBA" id="ARBA00004141"/>
    </source>
</evidence>
<evidence type="ECO:0000256" key="5">
    <source>
        <dbReference type="SAM" id="MobiDB-lite"/>
    </source>
</evidence>
<feature type="transmembrane region" description="Helical" evidence="6">
    <location>
        <begin position="177"/>
        <end position="195"/>
    </location>
</feature>
<accession>A0A2H3JPY1</accession>
<dbReference type="Pfam" id="PF03151">
    <property type="entry name" value="TPT"/>
    <property type="match status" value="1"/>
</dbReference>
<comment type="subcellular location">
    <subcellularLocation>
        <location evidence="1">Membrane</location>
        <topology evidence="1">Multi-pass membrane protein</topology>
    </subcellularLocation>
</comment>
<feature type="domain" description="Sugar phosphate transporter" evidence="7">
    <location>
        <begin position="55"/>
        <end position="350"/>
    </location>
</feature>
<dbReference type="AlphaFoldDB" id="A0A2H3JPY1"/>
<feature type="transmembrane region" description="Helical" evidence="6">
    <location>
        <begin position="82"/>
        <end position="102"/>
    </location>
</feature>
<dbReference type="InterPro" id="IPR050186">
    <property type="entry name" value="TPT_transporter"/>
</dbReference>
<sequence length="471" mass="51851">MTHESGRNGYTLIDPSPHPPTNGEDADHEQDAQVHLASLSEKKRLWWRNALTNTLFISSWFLFATLLSVYNKWMFSPDRFGFPSPLFVTTLHMSVQFVLAAALRTIWPHRFRQDSSPSRSNYLFKAIPTGISTGLDIGLSNLSLRLITLSFYTMCKSSSLIFVLFFAFLFRLETFSLRLVGVITLIFAGVILMVATETHFVLSGFLLVMGGSALGGFRWSLTQLLLRDKKMGFNNPVATLFWLAPIMGVTLAIATLIVDGWSKVFDNHFFAGGIQTLNTVFFLVAPGILAFCMVLSEFYILQRAGIVPMSIAGIAKEVSTITISAWFFGDQLTPLNITGVAITACGIGLYTYHKYRKSMESSVPLDAHGNPISEDEEDKLVDSLPLHDTFIEERQPLASEPDAVTGLGPEAITELQPMPSEGDLLFDVSSEGSGKFSTEESSASADAEWSSQLTTVEADLHNAGKRDLDGA</sequence>
<dbReference type="SUPFAM" id="SSF103481">
    <property type="entry name" value="Multidrug resistance efflux transporter EmrE"/>
    <property type="match status" value="1"/>
</dbReference>
<dbReference type="InterPro" id="IPR004853">
    <property type="entry name" value="Sugar_P_trans_dom"/>
</dbReference>
<name>A0A2H3JPY1_WOLCO</name>
<dbReference type="GO" id="GO:0016020">
    <property type="term" value="C:membrane"/>
    <property type="evidence" value="ECO:0007669"/>
    <property type="project" value="UniProtKB-SubCell"/>
</dbReference>
<keyword evidence="3 6" id="KW-1133">Transmembrane helix</keyword>
<dbReference type="Proteomes" id="UP000218811">
    <property type="component" value="Unassembled WGS sequence"/>
</dbReference>
<dbReference type="PANTHER" id="PTHR11132">
    <property type="entry name" value="SOLUTE CARRIER FAMILY 35"/>
    <property type="match status" value="1"/>
</dbReference>
<evidence type="ECO:0000256" key="6">
    <source>
        <dbReference type="SAM" id="Phobius"/>
    </source>
</evidence>
<feature type="compositionally biased region" description="Low complexity" evidence="5">
    <location>
        <begin position="439"/>
        <end position="450"/>
    </location>
</feature>
<feature type="transmembrane region" description="Helical" evidence="6">
    <location>
        <begin position="306"/>
        <end position="328"/>
    </location>
</feature>
<keyword evidence="9" id="KW-1185">Reference proteome</keyword>
<feature type="transmembrane region" description="Helical" evidence="6">
    <location>
        <begin position="149"/>
        <end position="170"/>
    </location>
</feature>
<evidence type="ECO:0000313" key="8">
    <source>
        <dbReference type="EMBL" id="PCH43555.1"/>
    </source>
</evidence>
<feature type="transmembrane region" description="Helical" evidence="6">
    <location>
        <begin position="50"/>
        <end position="70"/>
    </location>
</feature>
<evidence type="ECO:0000256" key="3">
    <source>
        <dbReference type="ARBA" id="ARBA00022989"/>
    </source>
</evidence>
<evidence type="ECO:0000313" key="9">
    <source>
        <dbReference type="Proteomes" id="UP000218811"/>
    </source>
</evidence>
<organism evidence="8 9">
    <name type="scientific">Wolfiporia cocos (strain MD-104)</name>
    <name type="common">Brown rot fungus</name>
    <dbReference type="NCBI Taxonomy" id="742152"/>
    <lineage>
        <taxon>Eukaryota</taxon>
        <taxon>Fungi</taxon>
        <taxon>Dikarya</taxon>
        <taxon>Basidiomycota</taxon>
        <taxon>Agaricomycotina</taxon>
        <taxon>Agaricomycetes</taxon>
        <taxon>Polyporales</taxon>
        <taxon>Phaeolaceae</taxon>
        <taxon>Wolfiporia</taxon>
    </lineage>
</organism>
<evidence type="ECO:0000259" key="7">
    <source>
        <dbReference type="Pfam" id="PF03151"/>
    </source>
</evidence>
<feature type="region of interest" description="Disordered" evidence="5">
    <location>
        <begin position="1"/>
        <end position="30"/>
    </location>
</feature>
<feature type="region of interest" description="Disordered" evidence="5">
    <location>
        <begin position="416"/>
        <end position="450"/>
    </location>
</feature>
<feature type="transmembrane region" description="Helical" evidence="6">
    <location>
        <begin position="233"/>
        <end position="257"/>
    </location>
</feature>
<dbReference type="EMBL" id="KB468146">
    <property type="protein sequence ID" value="PCH43555.1"/>
    <property type="molecule type" value="Genomic_DNA"/>
</dbReference>
<proteinExistence type="predicted"/>
<feature type="transmembrane region" description="Helical" evidence="6">
    <location>
        <begin position="201"/>
        <end position="221"/>
    </location>
</feature>
<gene>
    <name evidence="8" type="ORF">WOLCODRAFT_144572</name>
</gene>
<dbReference type="STRING" id="742152.A0A2H3JPY1"/>
<feature type="transmembrane region" description="Helical" evidence="6">
    <location>
        <begin position="269"/>
        <end position="294"/>
    </location>
</feature>
<protein>
    <submittedName>
        <fullName evidence="8">TPT-domain-containing protein</fullName>
    </submittedName>
</protein>
<feature type="transmembrane region" description="Helical" evidence="6">
    <location>
        <begin position="122"/>
        <end position="143"/>
    </location>
</feature>
<dbReference type="OMA" id="WLMKSFP"/>